<name>A0A2P2NK65_RHIMU</name>
<reference evidence="1" key="1">
    <citation type="submission" date="2018-02" db="EMBL/GenBank/DDBJ databases">
        <title>Rhizophora mucronata_Transcriptome.</title>
        <authorList>
            <person name="Meera S.P."/>
            <person name="Sreeshan A."/>
            <person name="Augustine A."/>
        </authorList>
    </citation>
    <scope>NUCLEOTIDE SEQUENCE</scope>
    <source>
        <tissue evidence="1">Leaf</tissue>
    </source>
</reference>
<proteinExistence type="predicted"/>
<dbReference type="AlphaFoldDB" id="A0A2P2NK65"/>
<organism evidence="1">
    <name type="scientific">Rhizophora mucronata</name>
    <name type="common">Asiatic mangrove</name>
    <dbReference type="NCBI Taxonomy" id="61149"/>
    <lineage>
        <taxon>Eukaryota</taxon>
        <taxon>Viridiplantae</taxon>
        <taxon>Streptophyta</taxon>
        <taxon>Embryophyta</taxon>
        <taxon>Tracheophyta</taxon>
        <taxon>Spermatophyta</taxon>
        <taxon>Magnoliopsida</taxon>
        <taxon>eudicotyledons</taxon>
        <taxon>Gunneridae</taxon>
        <taxon>Pentapetalae</taxon>
        <taxon>rosids</taxon>
        <taxon>fabids</taxon>
        <taxon>Malpighiales</taxon>
        <taxon>Rhizophoraceae</taxon>
        <taxon>Rhizophora</taxon>
    </lineage>
</organism>
<sequence>MLLFMGSAYQLKTAPGLETTALSIVRLGCSS</sequence>
<dbReference type="EMBL" id="GGEC01062405">
    <property type="protein sequence ID" value="MBX42889.1"/>
    <property type="molecule type" value="Transcribed_RNA"/>
</dbReference>
<accession>A0A2P2NK65</accession>
<protein>
    <submittedName>
        <fullName evidence="1">Uncharacterized protein</fullName>
    </submittedName>
</protein>
<evidence type="ECO:0000313" key="1">
    <source>
        <dbReference type="EMBL" id="MBX42889.1"/>
    </source>
</evidence>